<keyword evidence="11" id="KW-1185">Reference proteome</keyword>
<dbReference type="PRINTS" id="PR01333">
    <property type="entry name" value="2POREKCHANEL"/>
</dbReference>
<evidence type="ECO:0000256" key="8">
    <source>
        <dbReference type="RuleBase" id="RU003857"/>
    </source>
</evidence>
<dbReference type="Pfam" id="PF07885">
    <property type="entry name" value="Ion_trans_2"/>
    <property type="match status" value="2"/>
</dbReference>
<comment type="subcellular location">
    <subcellularLocation>
        <location evidence="1">Membrane</location>
        <topology evidence="1">Multi-pass membrane protein</topology>
    </subcellularLocation>
</comment>
<dbReference type="PANTHER" id="PTHR11003">
    <property type="entry name" value="POTASSIUM CHANNEL, SUBFAMILY K"/>
    <property type="match status" value="1"/>
</dbReference>
<feature type="transmembrane region" description="Helical" evidence="9">
    <location>
        <begin position="325"/>
        <end position="347"/>
    </location>
</feature>
<organism evidence="11 12">
    <name type="scientific">Limulus polyphemus</name>
    <name type="common">Atlantic horseshoe crab</name>
    <dbReference type="NCBI Taxonomy" id="6850"/>
    <lineage>
        <taxon>Eukaryota</taxon>
        <taxon>Metazoa</taxon>
        <taxon>Ecdysozoa</taxon>
        <taxon>Arthropoda</taxon>
        <taxon>Chelicerata</taxon>
        <taxon>Merostomata</taxon>
        <taxon>Xiphosura</taxon>
        <taxon>Limulidae</taxon>
        <taxon>Limulus</taxon>
    </lineage>
</organism>
<feature type="transmembrane region" description="Helical" evidence="9">
    <location>
        <begin position="153"/>
        <end position="174"/>
    </location>
</feature>
<gene>
    <name evidence="12" type="primary">LOC106467588</name>
</gene>
<evidence type="ECO:0000256" key="9">
    <source>
        <dbReference type="SAM" id="Phobius"/>
    </source>
</evidence>
<evidence type="ECO:0000259" key="10">
    <source>
        <dbReference type="Pfam" id="PF07885"/>
    </source>
</evidence>
<dbReference type="Gene3D" id="1.10.287.70">
    <property type="match status" value="1"/>
</dbReference>
<keyword evidence="3 8" id="KW-0812">Transmembrane</keyword>
<dbReference type="GeneID" id="106467588"/>
<dbReference type="SUPFAM" id="SSF81324">
    <property type="entry name" value="Voltage-gated potassium channels"/>
    <property type="match status" value="2"/>
</dbReference>
<keyword evidence="6 9" id="KW-0472">Membrane</keyword>
<feature type="transmembrane region" description="Helical" evidence="9">
    <location>
        <begin position="28"/>
        <end position="52"/>
    </location>
</feature>
<evidence type="ECO:0000313" key="12">
    <source>
        <dbReference type="RefSeq" id="XP_013783402.1"/>
    </source>
</evidence>
<accession>A0ABM1BJT4</accession>
<keyword evidence="2 8" id="KW-0813">Transport</keyword>
<dbReference type="PANTHER" id="PTHR11003:SF335">
    <property type="entry name" value="POTASSIUM CHANNEL DOMAIN-CONTAINING PROTEIN"/>
    <property type="match status" value="1"/>
</dbReference>
<feature type="transmembrane region" description="Helical" evidence="9">
    <location>
        <begin position="120"/>
        <end position="141"/>
    </location>
</feature>
<feature type="transmembrane region" description="Helical" evidence="9">
    <location>
        <begin position="301"/>
        <end position="319"/>
    </location>
</feature>
<feature type="domain" description="Potassium channel" evidence="10">
    <location>
        <begin position="114"/>
        <end position="175"/>
    </location>
</feature>
<keyword evidence="7 8" id="KW-0407">Ion channel</keyword>
<evidence type="ECO:0000256" key="3">
    <source>
        <dbReference type="ARBA" id="ARBA00022692"/>
    </source>
</evidence>
<evidence type="ECO:0000256" key="1">
    <source>
        <dbReference type="ARBA" id="ARBA00004141"/>
    </source>
</evidence>
<dbReference type="Proteomes" id="UP000694941">
    <property type="component" value="Unplaced"/>
</dbReference>
<name>A0ABM1BJT4_LIMPO</name>
<feature type="domain" description="Potassium channel" evidence="10">
    <location>
        <begin position="279"/>
        <end position="351"/>
    </location>
</feature>
<protein>
    <submittedName>
        <fullName evidence="12">TWiK family of potassium channels protein 18-like</fullName>
    </submittedName>
</protein>
<feature type="transmembrane region" description="Helical" evidence="9">
    <location>
        <begin position="273"/>
        <end position="294"/>
    </location>
</feature>
<comment type="similarity">
    <text evidence="8">Belongs to the two pore domain potassium channel (TC 1.A.1.8) family.</text>
</comment>
<keyword evidence="5 8" id="KW-0406">Ion transport</keyword>
<evidence type="ECO:0000256" key="7">
    <source>
        <dbReference type="ARBA" id="ARBA00023303"/>
    </source>
</evidence>
<dbReference type="RefSeq" id="XP_013783402.1">
    <property type="nucleotide sequence ID" value="XM_013927948.2"/>
</dbReference>
<dbReference type="InterPro" id="IPR003280">
    <property type="entry name" value="2pore_dom_K_chnl"/>
</dbReference>
<keyword evidence="4 9" id="KW-1133">Transmembrane helix</keyword>
<proteinExistence type="inferred from homology"/>
<evidence type="ECO:0000256" key="5">
    <source>
        <dbReference type="ARBA" id="ARBA00023065"/>
    </source>
</evidence>
<evidence type="ECO:0000313" key="11">
    <source>
        <dbReference type="Proteomes" id="UP000694941"/>
    </source>
</evidence>
<evidence type="ECO:0000256" key="4">
    <source>
        <dbReference type="ARBA" id="ARBA00022989"/>
    </source>
</evidence>
<sequence>MHIVTLTKTKESCIVRYAEKIKSVSEKWFTHVLLLLFLLGYAALGAVIFQWIEGSVEYQEKVSIENMRILIINDLWALYKKHNKEEDWREHAMWRLAEYEQQVFQSFNSSTKKDSLNRQWTFLGAMFYCGTVFTTIGYGNISPSTNTGRAATIVYAFFGIPLMLMVLADLGKLFTRTIKFIYFYIRQFYHTGKCRKNRRVARKDKNHTVQYMTVKLNSDNETDPTSSVVDSEKTSSSFIRVMDGKYDLELDNKASGATPSDSFESDDEFNLPISLGLFFLVIYIMIGAFIFTLWEDWSFVEAFYFVFISMSTIGFGDYIPEHPIYMIATFIYLLFGLALTSMCINVVQEKLSATFEKAKIRIGTTMGLDAHSLLQDRLAPKVAKLEIAEVHGRRRWKEEISDETENIDKNTRNEIEYNIKETTW</sequence>
<evidence type="ECO:0000256" key="2">
    <source>
        <dbReference type="ARBA" id="ARBA00022448"/>
    </source>
</evidence>
<evidence type="ECO:0000256" key="6">
    <source>
        <dbReference type="ARBA" id="ARBA00023136"/>
    </source>
</evidence>
<dbReference type="InterPro" id="IPR013099">
    <property type="entry name" value="K_chnl_dom"/>
</dbReference>
<reference evidence="12" key="1">
    <citation type="submission" date="2025-08" db="UniProtKB">
        <authorList>
            <consortium name="RefSeq"/>
        </authorList>
    </citation>
    <scope>IDENTIFICATION</scope>
    <source>
        <tissue evidence="12">Muscle</tissue>
    </source>
</reference>